<protein>
    <submittedName>
        <fullName evidence="1">Uncharacterized protein</fullName>
    </submittedName>
</protein>
<dbReference type="Proteomes" id="UP001558535">
    <property type="component" value="Unassembled WGS sequence"/>
</dbReference>
<organism evidence="1 2">
    <name type="scientific">Paraburkholderia phenoliruptrix</name>
    <dbReference type="NCBI Taxonomy" id="252970"/>
    <lineage>
        <taxon>Bacteria</taxon>
        <taxon>Pseudomonadati</taxon>
        <taxon>Pseudomonadota</taxon>
        <taxon>Betaproteobacteria</taxon>
        <taxon>Burkholderiales</taxon>
        <taxon>Burkholderiaceae</taxon>
        <taxon>Paraburkholderia</taxon>
    </lineage>
</organism>
<dbReference type="EMBL" id="JBFPKE010000015">
    <property type="protein sequence ID" value="MEX3753588.1"/>
    <property type="molecule type" value="Genomic_DNA"/>
</dbReference>
<gene>
    <name evidence="1" type="ORF">AB3X84_26670</name>
</gene>
<proteinExistence type="predicted"/>
<dbReference type="RefSeq" id="WP_368608527.1">
    <property type="nucleotide sequence ID" value="NZ_JBFPKB010000016.1"/>
</dbReference>
<evidence type="ECO:0000313" key="1">
    <source>
        <dbReference type="EMBL" id="MEX3753588.1"/>
    </source>
</evidence>
<accession>A0ABV3WK12</accession>
<sequence>MTDTGHTTAIAHSGNFMAQAFVMSVREHEGSPEGMDASARVLRVTARVCAACATLADDVTEQTWGRTEQLAAAFDDPRAMVSVHDYRLPDRQTAERQHIAKRERAGAGRMPGANLFAPCGCRGRGHAGAADGAMSRYASGQE</sequence>
<keyword evidence="2" id="KW-1185">Reference proteome</keyword>
<reference evidence="1 2" key="1">
    <citation type="submission" date="2024-07" db="EMBL/GenBank/DDBJ databases">
        <title>A survey of Mimosa microsymbionts across Brazilian biomes reveals a high diversity of Paraburkholderia nodulating endemic species, but also that Cupriavidus is common as a symbiont of widespread species.</title>
        <authorList>
            <person name="Rouws L."/>
            <person name="Barauna A."/>
            <person name="Beukes C."/>
            <person name="Rouws J.R.C."/>
            <person name="De Faria S.M."/>
            <person name="Gross E."/>
            <person name="Bueno Dos Reis Junior F."/>
            <person name="Simon M.F."/>
            <person name="Maluk M."/>
            <person name="Odee D.W."/>
            <person name="Kenicer G."/>
            <person name="Young J.P.W."/>
            <person name="Reis V.M."/>
            <person name="Zilli J."/>
            <person name="James E.K."/>
        </authorList>
    </citation>
    <scope>NUCLEOTIDE SEQUENCE [LARGE SCALE GENOMIC DNA]</scope>
    <source>
        <strain evidence="1 2">BR14375</strain>
    </source>
</reference>
<comment type="caution">
    <text evidence="1">The sequence shown here is derived from an EMBL/GenBank/DDBJ whole genome shotgun (WGS) entry which is preliminary data.</text>
</comment>
<evidence type="ECO:0000313" key="2">
    <source>
        <dbReference type="Proteomes" id="UP001558535"/>
    </source>
</evidence>
<name>A0ABV3WK12_9BURK</name>